<dbReference type="SUPFAM" id="SSF88659">
    <property type="entry name" value="Sigma3 and sigma4 domains of RNA polymerase sigma factors"/>
    <property type="match status" value="1"/>
</dbReference>
<comment type="caution">
    <text evidence="8">The sequence shown here is derived from an EMBL/GenBank/DDBJ whole genome shotgun (WGS) entry which is preliminary data.</text>
</comment>
<evidence type="ECO:0000256" key="5">
    <source>
        <dbReference type="ARBA" id="ARBA00023163"/>
    </source>
</evidence>
<proteinExistence type="inferred from homology"/>
<dbReference type="InterPro" id="IPR013325">
    <property type="entry name" value="RNA_pol_sigma_r2"/>
</dbReference>
<dbReference type="InterPro" id="IPR036388">
    <property type="entry name" value="WH-like_DNA-bd_sf"/>
</dbReference>
<feature type="domain" description="RNA polymerase sigma-70 region 2" evidence="6">
    <location>
        <begin position="23"/>
        <end position="88"/>
    </location>
</feature>
<dbReference type="OrthoDB" id="9808901at2"/>
<dbReference type="GO" id="GO:0003677">
    <property type="term" value="F:DNA binding"/>
    <property type="evidence" value="ECO:0007669"/>
    <property type="project" value="UniProtKB-KW"/>
</dbReference>
<keyword evidence="2" id="KW-0805">Transcription regulation</keyword>
<evidence type="ECO:0000256" key="3">
    <source>
        <dbReference type="ARBA" id="ARBA00023082"/>
    </source>
</evidence>
<evidence type="ECO:0000313" key="8">
    <source>
        <dbReference type="EMBL" id="KAA8502398.1"/>
    </source>
</evidence>
<dbReference type="InterPro" id="IPR039425">
    <property type="entry name" value="RNA_pol_sigma-70-like"/>
</dbReference>
<dbReference type="Gene3D" id="1.10.1740.10">
    <property type="match status" value="1"/>
</dbReference>
<organism evidence="8 9">
    <name type="scientific">Mediterraneibacter catenae</name>
    <dbReference type="NCBI Taxonomy" id="2594882"/>
    <lineage>
        <taxon>Bacteria</taxon>
        <taxon>Bacillati</taxon>
        <taxon>Bacillota</taxon>
        <taxon>Clostridia</taxon>
        <taxon>Lachnospirales</taxon>
        <taxon>Lachnospiraceae</taxon>
        <taxon>Mediterraneibacter</taxon>
    </lineage>
</organism>
<keyword evidence="9" id="KW-1185">Reference proteome</keyword>
<dbReference type="RefSeq" id="WP_150310130.1">
    <property type="nucleotide sequence ID" value="NZ_VMSO01000002.1"/>
</dbReference>
<sequence>MDDNKIIELYFCRDETAVKHTSEKYGNCLRALAYGIIKDHQTAEECENDTYLEAWNSIPPHEPRNYLYAFLARITRHISLDCCRKRGRLKRRAYISELSAEMEQCIPAPDDMECRIDDIVLGQAINEFLGTLSEEKRSVFIRRYWYLDSISDIARRFSLSESKVKTMLFRSRNRLRDYLEKEGYIL</sequence>
<evidence type="ECO:0000259" key="6">
    <source>
        <dbReference type="Pfam" id="PF04542"/>
    </source>
</evidence>
<dbReference type="Pfam" id="PF04542">
    <property type="entry name" value="Sigma70_r2"/>
    <property type="match status" value="1"/>
</dbReference>
<dbReference type="InterPro" id="IPR013324">
    <property type="entry name" value="RNA_pol_sigma_r3/r4-like"/>
</dbReference>
<keyword evidence="3" id="KW-0731">Sigma factor</keyword>
<keyword evidence="4" id="KW-0238">DNA-binding</keyword>
<dbReference type="Gene3D" id="1.10.10.10">
    <property type="entry name" value="Winged helix-like DNA-binding domain superfamily/Winged helix DNA-binding domain"/>
    <property type="match status" value="1"/>
</dbReference>
<dbReference type="InterPro" id="IPR013249">
    <property type="entry name" value="RNA_pol_sigma70_r4_t2"/>
</dbReference>
<feature type="domain" description="RNA polymerase sigma factor 70 region 4 type 2" evidence="7">
    <location>
        <begin position="123"/>
        <end position="175"/>
    </location>
</feature>
<dbReference type="Pfam" id="PF08281">
    <property type="entry name" value="Sigma70_r4_2"/>
    <property type="match status" value="1"/>
</dbReference>
<reference evidence="8" key="1">
    <citation type="submission" date="2019-07" db="EMBL/GenBank/DDBJ databases">
        <authorList>
            <person name="Wongkuna S."/>
            <person name="Scaria J."/>
        </authorList>
    </citation>
    <scope>NUCLEOTIDE SEQUENCE [LARGE SCALE GENOMIC DNA]</scope>
    <source>
        <strain evidence="8">SW178</strain>
    </source>
</reference>
<name>A0A5M9HZZ6_9FIRM</name>
<gene>
    <name evidence="8" type="ORF">FNY66_01815</name>
</gene>
<dbReference type="GO" id="GO:0016987">
    <property type="term" value="F:sigma factor activity"/>
    <property type="evidence" value="ECO:0007669"/>
    <property type="project" value="UniProtKB-KW"/>
</dbReference>
<dbReference type="Proteomes" id="UP000322025">
    <property type="component" value="Unassembled WGS sequence"/>
</dbReference>
<evidence type="ECO:0000256" key="2">
    <source>
        <dbReference type="ARBA" id="ARBA00023015"/>
    </source>
</evidence>
<dbReference type="EMBL" id="VMSO01000002">
    <property type="protein sequence ID" value="KAA8502398.1"/>
    <property type="molecule type" value="Genomic_DNA"/>
</dbReference>
<dbReference type="PANTHER" id="PTHR43133">
    <property type="entry name" value="RNA POLYMERASE ECF-TYPE SIGMA FACTO"/>
    <property type="match status" value="1"/>
</dbReference>
<dbReference type="SUPFAM" id="SSF88946">
    <property type="entry name" value="Sigma2 domain of RNA polymerase sigma factors"/>
    <property type="match status" value="1"/>
</dbReference>
<dbReference type="PANTHER" id="PTHR43133:SF8">
    <property type="entry name" value="RNA POLYMERASE SIGMA FACTOR HI_1459-RELATED"/>
    <property type="match status" value="1"/>
</dbReference>
<dbReference type="GO" id="GO:0006352">
    <property type="term" value="P:DNA-templated transcription initiation"/>
    <property type="evidence" value="ECO:0007669"/>
    <property type="project" value="InterPro"/>
</dbReference>
<protein>
    <submittedName>
        <fullName evidence="8">RNA polymerase sigma factor</fullName>
    </submittedName>
</protein>
<dbReference type="InterPro" id="IPR007627">
    <property type="entry name" value="RNA_pol_sigma70_r2"/>
</dbReference>
<keyword evidence="5" id="KW-0804">Transcription</keyword>
<evidence type="ECO:0000259" key="7">
    <source>
        <dbReference type="Pfam" id="PF08281"/>
    </source>
</evidence>
<dbReference type="InterPro" id="IPR014284">
    <property type="entry name" value="RNA_pol_sigma-70_dom"/>
</dbReference>
<dbReference type="AlphaFoldDB" id="A0A5M9HZZ6"/>
<comment type="similarity">
    <text evidence="1">Belongs to the sigma-70 factor family. ECF subfamily.</text>
</comment>
<evidence type="ECO:0000256" key="4">
    <source>
        <dbReference type="ARBA" id="ARBA00023125"/>
    </source>
</evidence>
<dbReference type="NCBIfam" id="TIGR02937">
    <property type="entry name" value="sigma70-ECF"/>
    <property type="match status" value="1"/>
</dbReference>
<evidence type="ECO:0000313" key="9">
    <source>
        <dbReference type="Proteomes" id="UP000322025"/>
    </source>
</evidence>
<accession>A0A5M9HZZ6</accession>
<evidence type="ECO:0000256" key="1">
    <source>
        <dbReference type="ARBA" id="ARBA00010641"/>
    </source>
</evidence>